<accession>A0A166NBQ1</accession>
<dbReference type="InterPro" id="IPR011989">
    <property type="entry name" value="ARM-like"/>
</dbReference>
<dbReference type="InterPro" id="IPR040144">
    <property type="entry name" value="RAP1GDS1"/>
</dbReference>
<sequence>MSELSTQCAVSASTLGDLLAQLPVAKAPLESWTKIEATAQNLANGLRTRDEKNHTALGRTLLPRTLTSLLKSSVSDSSIPATGHEAAVFELLRIGANLAMDHDENRGHLLEAGFPQEVVSLLEGYVSTIPDDFTSLREPLPLTIPHLRIIKTSIGALLNAVISSDAVRSRLTSLDAAKTLLQLAVAIYPAAAWITVEKIPDTAEGDLQESWDLRSGLSNWAWRTIEELKDDAHPVFNPDILPFLTPTLLAFIPPYAKPAAASSHPQPSPARAALLRTDYDVLEEICTLLESLALDVEDVRLSLARGVLFPAEHSGVPCLSHILNFIEKGDYPPLWSESGLDAAYEKKFDICKAALIKAVVEVSGEDKNEDVLWDETEEDQPGGAFVCRMVDWVRSYAQGHSNGRDDLVICATLSLGNLARRETHSTALLTPPHSIASLLSSDTFLSPATDIKVKHGVVGLLKHLAQSSGNSPTNRTALDESGALQKLVQSGIWAQRGDAMAEVVQMGAIGVVKHLCNNSVENSYALALKDADAPSGIAQIVLLVQQSDTIAIKSEGTRVLVNVIKSLWASDAKLDEAHKQLRLNAIAAVLETSSAQILASLVGRSMKYPLLVNEGVVALTLLSTHKDGITSVLNAILAPLPVEAAPASGAGSIPGSAPISEAGSPVIMSPTSASSRIPTTRRALDRLAAVLRNQSSADAHRPNPLTFPVEVRANVCALLGQVGKVASGDQAERLDTAVKSTLEDLSKGAGQGRDGLLGNCAKKVLDGWATAK</sequence>
<dbReference type="EMBL" id="KV417524">
    <property type="protein sequence ID" value="KZP24846.1"/>
    <property type="molecule type" value="Genomic_DNA"/>
</dbReference>
<reference evidence="1 2" key="1">
    <citation type="journal article" date="2016" name="Mol. Biol. Evol.">
        <title>Comparative Genomics of Early-Diverging Mushroom-Forming Fungi Provides Insights into the Origins of Lignocellulose Decay Capabilities.</title>
        <authorList>
            <person name="Nagy L.G."/>
            <person name="Riley R."/>
            <person name="Tritt A."/>
            <person name="Adam C."/>
            <person name="Daum C."/>
            <person name="Floudas D."/>
            <person name="Sun H."/>
            <person name="Yadav J.S."/>
            <person name="Pangilinan J."/>
            <person name="Larsson K.H."/>
            <person name="Matsuura K."/>
            <person name="Barry K."/>
            <person name="Labutti K."/>
            <person name="Kuo R."/>
            <person name="Ohm R.A."/>
            <person name="Bhattacharya S.S."/>
            <person name="Shirouzu T."/>
            <person name="Yoshinaga Y."/>
            <person name="Martin F.M."/>
            <person name="Grigoriev I.V."/>
            <person name="Hibbett D.S."/>
        </authorList>
    </citation>
    <scope>NUCLEOTIDE SEQUENCE [LARGE SCALE GENOMIC DNA]</scope>
    <source>
        <strain evidence="1 2">CBS 109695</strain>
    </source>
</reference>
<keyword evidence="2" id="KW-1185">Reference proteome</keyword>
<dbReference type="PANTHER" id="PTHR10957">
    <property type="entry name" value="RAP1 GTPASE-GDP DISSOCIATION STIMULATOR 1"/>
    <property type="match status" value="1"/>
</dbReference>
<evidence type="ECO:0008006" key="3">
    <source>
        <dbReference type="Google" id="ProtNLM"/>
    </source>
</evidence>
<dbReference type="GO" id="GO:0005085">
    <property type="term" value="F:guanyl-nucleotide exchange factor activity"/>
    <property type="evidence" value="ECO:0007669"/>
    <property type="project" value="InterPro"/>
</dbReference>
<dbReference type="OrthoDB" id="26149at2759"/>
<dbReference type="STRING" id="436010.A0A166NBQ1"/>
<dbReference type="AlphaFoldDB" id="A0A166NBQ1"/>
<proteinExistence type="predicted"/>
<evidence type="ECO:0000313" key="1">
    <source>
        <dbReference type="EMBL" id="KZP24846.1"/>
    </source>
</evidence>
<dbReference type="InterPro" id="IPR016024">
    <property type="entry name" value="ARM-type_fold"/>
</dbReference>
<dbReference type="Gene3D" id="1.25.10.10">
    <property type="entry name" value="Leucine-rich Repeat Variant"/>
    <property type="match status" value="1"/>
</dbReference>
<dbReference type="Proteomes" id="UP000076532">
    <property type="component" value="Unassembled WGS sequence"/>
</dbReference>
<dbReference type="SUPFAM" id="SSF48371">
    <property type="entry name" value="ARM repeat"/>
    <property type="match status" value="1"/>
</dbReference>
<protein>
    <recommendedName>
        <fullName evidence="3">ARM repeat-containing protein</fullName>
    </recommendedName>
</protein>
<name>A0A166NBQ1_9AGAM</name>
<evidence type="ECO:0000313" key="2">
    <source>
        <dbReference type="Proteomes" id="UP000076532"/>
    </source>
</evidence>
<organism evidence="1 2">
    <name type="scientific">Athelia psychrophila</name>
    <dbReference type="NCBI Taxonomy" id="1759441"/>
    <lineage>
        <taxon>Eukaryota</taxon>
        <taxon>Fungi</taxon>
        <taxon>Dikarya</taxon>
        <taxon>Basidiomycota</taxon>
        <taxon>Agaricomycotina</taxon>
        <taxon>Agaricomycetes</taxon>
        <taxon>Agaricomycetidae</taxon>
        <taxon>Atheliales</taxon>
        <taxon>Atheliaceae</taxon>
        <taxon>Athelia</taxon>
    </lineage>
</organism>
<gene>
    <name evidence="1" type="ORF">FIBSPDRAFT_784213</name>
</gene>